<organism evidence="1 2">
    <name type="scientific">Actinophytocola algeriensis</name>
    <dbReference type="NCBI Taxonomy" id="1768010"/>
    <lineage>
        <taxon>Bacteria</taxon>
        <taxon>Bacillati</taxon>
        <taxon>Actinomycetota</taxon>
        <taxon>Actinomycetes</taxon>
        <taxon>Pseudonocardiales</taxon>
        <taxon>Pseudonocardiaceae</taxon>
    </lineage>
</organism>
<dbReference type="EMBL" id="JACHJQ010000001">
    <property type="protein sequence ID" value="MBB4904456.1"/>
    <property type="molecule type" value="Genomic_DNA"/>
</dbReference>
<proteinExistence type="predicted"/>
<accession>A0A7W7VBX6</accession>
<protein>
    <submittedName>
        <fullName evidence="1">Uncharacterized protein</fullName>
    </submittedName>
</protein>
<reference evidence="1 2" key="1">
    <citation type="submission" date="2020-08" db="EMBL/GenBank/DDBJ databases">
        <title>Genomic Encyclopedia of Type Strains, Phase III (KMG-III): the genomes of soil and plant-associated and newly described type strains.</title>
        <authorList>
            <person name="Whitman W."/>
        </authorList>
    </citation>
    <scope>NUCLEOTIDE SEQUENCE [LARGE SCALE GENOMIC DNA]</scope>
    <source>
        <strain evidence="1 2">CECT 8960</strain>
    </source>
</reference>
<dbReference type="RefSeq" id="WP_184808709.1">
    <property type="nucleotide sequence ID" value="NZ_JACHJQ010000001.1"/>
</dbReference>
<comment type="caution">
    <text evidence="1">The sequence shown here is derived from an EMBL/GenBank/DDBJ whole genome shotgun (WGS) entry which is preliminary data.</text>
</comment>
<dbReference type="AlphaFoldDB" id="A0A7W7VBX6"/>
<name>A0A7W7VBX6_9PSEU</name>
<keyword evidence="2" id="KW-1185">Reference proteome</keyword>
<evidence type="ECO:0000313" key="1">
    <source>
        <dbReference type="EMBL" id="MBB4904456.1"/>
    </source>
</evidence>
<dbReference type="Proteomes" id="UP000520767">
    <property type="component" value="Unassembled WGS sequence"/>
</dbReference>
<sequence>MAGLIVGAALTSGFWLLFGNERGSSADVSAPERIGEYYRFDKTPDPGSEGGHQQVVDRYERYDEESSARLSAAHDGAGAVVRRYSTEGLDTMFTLEVVRAPSPFPPYVPFTDPEDLGTDKPVEEILRYGSVACAVRNSPGQPPIVMACLRTAGDLTVTITRATGDLGQQPEDVAKLVDEAWSEVS</sequence>
<gene>
    <name evidence="1" type="ORF">FHR82_000666</name>
</gene>
<evidence type="ECO:0000313" key="2">
    <source>
        <dbReference type="Proteomes" id="UP000520767"/>
    </source>
</evidence>